<dbReference type="AlphaFoldDB" id="A0A8E2F3N5"/>
<evidence type="ECO:0000313" key="3">
    <source>
        <dbReference type="Proteomes" id="UP000250140"/>
    </source>
</evidence>
<protein>
    <submittedName>
        <fullName evidence="2">Uncharacterized protein</fullName>
    </submittedName>
</protein>
<gene>
    <name evidence="2" type="ORF">AOQ84DRAFT_387817</name>
</gene>
<keyword evidence="3" id="KW-1185">Reference proteome</keyword>
<name>A0A8E2F3N5_9PEZI</name>
<dbReference type="Proteomes" id="UP000250140">
    <property type="component" value="Unassembled WGS sequence"/>
</dbReference>
<proteinExistence type="predicted"/>
<organism evidence="2 3">
    <name type="scientific">Glonium stellatum</name>
    <dbReference type="NCBI Taxonomy" id="574774"/>
    <lineage>
        <taxon>Eukaryota</taxon>
        <taxon>Fungi</taxon>
        <taxon>Dikarya</taxon>
        <taxon>Ascomycota</taxon>
        <taxon>Pezizomycotina</taxon>
        <taxon>Dothideomycetes</taxon>
        <taxon>Pleosporomycetidae</taxon>
        <taxon>Gloniales</taxon>
        <taxon>Gloniaceae</taxon>
        <taxon>Glonium</taxon>
    </lineage>
</organism>
<reference evidence="2 3" key="1">
    <citation type="journal article" date="2016" name="Nat. Commun.">
        <title>Ectomycorrhizal ecology is imprinted in the genome of the dominant symbiotic fungus Cenococcum geophilum.</title>
        <authorList>
            <consortium name="DOE Joint Genome Institute"/>
            <person name="Peter M."/>
            <person name="Kohler A."/>
            <person name="Ohm R.A."/>
            <person name="Kuo A."/>
            <person name="Krutzmann J."/>
            <person name="Morin E."/>
            <person name="Arend M."/>
            <person name="Barry K.W."/>
            <person name="Binder M."/>
            <person name="Choi C."/>
            <person name="Clum A."/>
            <person name="Copeland A."/>
            <person name="Grisel N."/>
            <person name="Haridas S."/>
            <person name="Kipfer T."/>
            <person name="LaButti K."/>
            <person name="Lindquist E."/>
            <person name="Lipzen A."/>
            <person name="Maire R."/>
            <person name="Meier B."/>
            <person name="Mihaltcheva S."/>
            <person name="Molinier V."/>
            <person name="Murat C."/>
            <person name="Poggeler S."/>
            <person name="Quandt C.A."/>
            <person name="Sperisen C."/>
            <person name="Tritt A."/>
            <person name="Tisserant E."/>
            <person name="Crous P.W."/>
            <person name="Henrissat B."/>
            <person name="Nehls U."/>
            <person name="Egli S."/>
            <person name="Spatafora J.W."/>
            <person name="Grigoriev I.V."/>
            <person name="Martin F.M."/>
        </authorList>
    </citation>
    <scope>NUCLEOTIDE SEQUENCE [LARGE SCALE GENOMIC DNA]</scope>
    <source>
        <strain evidence="2 3">CBS 207.34</strain>
    </source>
</reference>
<dbReference type="EMBL" id="KV749325">
    <property type="protein sequence ID" value="OCL09967.1"/>
    <property type="molecule type" value="Genomic_DNA"/>
</dbReference>
<evidence type="ECO:0000256" key="1">
    <source>
        <dbReference type="SAM" id="MobiDB-lite"/>
    </source>
</evidence>
<sequence>MSVYEDEFPSSSQNLRASKAEKLSIPLSDDDGIQRLQKSDQRAMNSSLNHDVTPLPNKGFKLPNLDNDIGESSQLNALPLGVMALRHHSYYSEVENHDIHTSSNPTVGNISRLSSPSSFTTALSRISTPASFMTAPSPRVAAAVYRSTSFSSMSPAIAPYGTIVNQYLPLNQYPLIQYS</sequence>
<evidence type="ECO:0000313" key="2">
    <source>
        <dbReference type="EMBL" id="OCL09967.1"/>
    </source>
</evidence>
<feature type="region of interest" description="Disordered" evidence="1">
    <location>
        <begin position="1"/>
        <end position="31"/>
    </location>
</feature>
<accession>A0A8E2F3N5</accession>